<dbReference type="AlphaFoldDB" id="A0A2M6W6I8"/>
<sequence length="133" mass="15068">MIENSKDILYIVISFCIIWATFFLCWMFYYAGSVLKNFNKIIEEFRMRFQQLTEAVTKVQEKVEGISGLVKMFFGGQKKASCEDDIKEFVAGKVKDLVDVGTASLNMAAKEAVDKAAEATAKKVQKLSKKMKK</sequence>
<proteinExistence type="predicted"/>
<dbReference type="EMBL" id="PFBV01000003">
    <property type="protein sequence ID" value="PIT88408.1"/>
    <property type="molecule type" value="Genomic_DNA"/>
</dbReference>
<dbReference type="Proteomes" id="UP000231426">
    <property type="component" value="Unassembled WGS sequence"/>
</dbReference>
<organism evidence="3 4">
    <name type="scientific">Candidatus Magasanikbacteria bacterium CG10_big_fil_rev_8_21_14_0_10_36_32</name>
    <dbReference type="NCBI Taxonomy" id="1974646"/>
    <lineage>
        <taxon>Bacteria</taxon>
        <taxon>Candidatus Magasanikiibacteriota</taxon>
    </lineage>
</organism>
<evidence type="ECO:0000313" key="3">
    <source>
        <dbReference type="EMBL" id="PIT88408.1"/>
    </source>
</evidence>
<keyword evidence="2" id="KW-0472">Membrane</keyword>
<keyword evidence="2" id="KW-1133">Transmembrane helix</keyword>
<evidence type="ECO:0000256" key="1">
    <source>
        <dbReference type="SAM" id="Coils"/>
    </source>
</evidence>
<keyword evidence="2" id="KW-0812">Transmembrane</keyword>
<name>A0A2M6W6I8_9BACT</name>
<feature type="transmembrane region" description="Helical" evidence="2">
    <location>
        <begin position="7"/>
        <end position="31"/>
    </location>
</feature>
<gene>
    <name evidence="3" type="ORF">COU29_01305</name>
</gene>
<feature type="coiled-coil region" evidence="1">
    <location>
        <begin position="35"/>
        <end position="62"/>
    </location>
</feature>
<accession>A0A2M6W6I8</accession>
<reference evidence="4" key="1">
    <citation type="submission" date="2017-09" db="EMBL/GenBank/DDBJ databases">
        <title>Depth-based differentiation of microbial function through sediment-hosted aquifers and enrichment of novel symbionts in the deep terrestrial subsurface.</title>
        <authorList>
            <person name="Probst A.J."/>
            <person name="Ladd B."/>
            <person name="Jarett J.K."/>
            <person name="Geller-Mcgrath D.E."/>
            <person name="Sieber C.M.K."/>
            <person name="Emerson J.B."/>
            <person name="Anantharaman K."/>
            <person name="Thomas B.C."/>
            <person name="Malmstrom R."/>
            <person name="Stieglmeier M."/>
            <person name="Klingl A."/>
            <person name="Woyke T."/>
            <person name="Ryan C.M."/>
            <person name="Banfield J.F."/>
        </authorList>
    </citation>
    <scope>NUCLEOTIDE SEQUENCE [LARGE SCALE GENOMIC DNA]</scope>
</reference>
<evidence type="ECO:0000256" key="2">
    <source>
        <dbReference type="SAM" id="Phobius"/>
    </source>
</evidence>
<keyword evidence="1" id="KW-0175">Coiled coil</keyword>
<protein>
    <submittedName>
        <fullName evidence="3">Uncharacterized protein</fullName>
    </submittedName>
</protein>
<comment type="caution">
    <text evidence="3">The sequence shown here is derived from an EMBL/GenBank/DDBJ whole genome shotgun (WGS) entry which is preliminary data.</text>
</comment>
<evidence type="ECO:0000313" key="4">
    <source>
        <dbReference type="Proteomes" id="UP000231426"/>
    </source>
</evidence>